<accession>A0A6J4U1R0</accession>
<sequence>MTRAGSDRVRGADRSRTTVNRLLDIIFRREPAPEPDVPRCGDHGVEMRLRGKQGRPTRFEAQIEEEYTLIYFCPVEGCDVTASVKRVRSQIPFEGEAYERPAYARPDGR</sequence>
<dbReference type="EMBL" id="CADCWG010000032">
    <property type="protein sequence ID" value="CAA9538319.1"/>
    <property type="molecule type" value="Genomic_DNA"/>
</dbReference>
<dbReference type="AlphaFoldDB" id="A0A6J4U1R0"/>
<organism evidence="1">
    <name type="scientific">uncultured Thermomicrobiales bacterium</name>
    <dbReference type="NCBI Taxonomy" id="1645740"/>
    <lineage>
        <taxon>Bacteria</taxon>
        <taxon>Pseudomonadati</taxon>
        <taxon>Thermomicrobiota</taxon>
        <taxon>Thermomicrobia</taxon>
        <taxon>Thermomicrobiales</taxon>
        <taxon>environmental samples</taxon>
    </lineage>
</organism>
<proteinExistence type="predicted"/>
<name>A0A6J4U1R0_9BACT</name>
<protein>
    <submittedName>
        <fullName evidence="1">Uncharacterized protein</fullName>
    </submittedName>
</protein>
<gene>
    <name evidence="1" type="ORF">AVDCRST_MAG49-557</name>
</gene>
<evidence type="ECO:0000313" key="1">
    <source>
        <dbReference type="EMBL" id="CAA9538319.1"/>
    </source>
</evidence>
<reference evidence="1" key="1">
    <citation type="submission" date="2020-02" db="EMBL/GenBank/DDBJ databases">
        <authorList>
            <person name="Meier V. D."/>
        </authorList>
    </citation>
    <scope>NUCLEOTIDE SEQUENCE</scope>
    <source>
        <strain evidence="1">AVDCRST_MAG49</strain>
    </source>
</reference>